<feature type="compositionally biased region" description="Basic and acidic residues" evidence="5">
    <location>
        <begin position="533"/>
        <end position="548"/>
    </location>
</feature>
<organism evidence="7 8">
    <name type="scientific">Oikopleura dioica</name>
    <name type="common">Tunicate</name>
    <dbReference type="NCBI Taxonomy" id="34765"/>
    <lineage>
        <taxon>Eukaryota</taxon>
        <taxon>Metazoa</taxon>
        <taxon>Chordata</taxon>
        <taxon>Tunicata</taxon>
        <taxon>Appendicularia</taxon>
        <taxon>Copelata</taxon>
        <taxon>Oikopleuridae</taxon>
        <taxon>Oikopleura</taxon>
    </lineage>
</organism>
<dbReference type="SMART" id="SM00355">
    <property type="entry name" value="ZnF_C2H2"/>
    <property type="match status" value="7"/>
</dbReference>
<proteinExistence type="predicted"/>
<dbReference type="Gene3D" id="3.30.160.60">
    <property type="entry name" value="Classic Zinc Finger"/>
    <property type="match status" value="6"/>
</dbReference>
<feature type="region of interest" description="Disordered" evidence="5">
    <location>
        <begin position="1"/>
        <end position="22"/>
    </location>
</feature>
<feature type="compositionally biased region" description="Acidic residues" evidence="5">
    <location>
        <begin position="7"/>
        <end position="19"/>
    </location>
</feature>
<feature type="region of interest" description="Disordered" evidence="5">
    <location>
        <begin position="496"/>
        <end position="579"/>
    </location>
</feature>
<feature type="domain" description="C2H2-type" evidence="6">
    <location>
        <begin position="404"/>
        <end position="424"/>
    </location>
</feature>
<keyword evidence="3" id="KW-0863">Zinc-finger</keyword>
<sequence length="579" mass="67289">MSQQQQEYEEEPIMEEEDGNTTTVQFIAVAPEEHERMVREGELPETIQGADVQMTIGGTEARPVRLIAVDSNGIPVTDPTILQAAAEQAGIMFVSKDENDHENQISIDEAMQLRNEENQQVPGYGDQQPADPYDYQAEPEYHDADKGVPLRNYTNQDVVYEETTDNGGIKQQENIYDYQDVPIQNEPKIENHYKKSQQTTQRTKYPGTIQVGANGEKRKIYQCSECAFYSHRHSNLIRHMKIHTDERPYKWVKPYKCPEANCEMAFVTSGELTRHRRYKHTHEKPFKCTLCEYASVEISKLRRHFRSHTGERPFSCDICGKAFADSFHLKRHKFSHTGEKPYECPHCKARFTQHGSLKMHVMQQHTKTAPKFECEICHTMLGRKSDLNVHLRKQHSYQEIPMQCRYCEEVFHDRWSLMQHQKTHRSGRYRIDEDGNQIFDPDYDSEMDDMESSHSQGGLVYTEDGHVIGQNGSPVMVQRVQHLDGQQGVPIEEHQGQMAEHEMHQVDPHQMEQHPGQHQEQQQMHHHQQRQVHPGDAKSERFEQEQQHDPFAFDDDQNMGNGEYMHAPQMGQSMAQPVE</sequence>
<evidence type="ECO:0000313" key="8">
    <source>
        <dbReference type="Proteomes" id="UP001158576"/>
    </source>
</evidence>
<gene>
    <name evidence="7" type="ORF">OKIOD_LOCUS8347</name>
</gene>
<reference evidence="7 8" key="1">
    <citation type="submission" date="2021-04" db="EMBL/GenBank/DDBJ databases">
        <authorList>
            <person name="Bliznina A."/>
        </authorList>
    </citation>
    <scope>NUCLEOTIDE SEQUENCE [LARGE SCALE GENOMIC DNA]</scope>
</reference>
<dbReference type="Proteomes" id="UP001158576">
    <property type="component" value="Chromosome XSR"/>
</dbReference>
<dbReference type="PROSITE" id="PS00028">
    <property type="entry name" value="ZINC_FINGER_C2H2_1"/>
    <property type="match status" value="5"/>
</dbReference>
<keyword evidence="8" id="KW-1185">Reference proteome</keyword>
<feature type="domain" description="C2H2-type" evidence="6">
    <location>
        <begin position="344"/>
        <end position="365"/>
    </location>
</feature>
<dbReference type="SUPFAM" id="SSF57667">
    <property type="entry name" value="beta-beta-alpha zinc fingers"/>
    <property type="match status" value="5"/>
</dbReference>
<evidence type="ECO:0000256" key="2">
    <source>
        <dbReference type="ARBA" id="ARBA00022737"/>
    </source>
</evidence>
<dbReference type="EMBL" id="OU015569">
    <property type="protein sequence ID" value="CAG5099987.1"/>
    <property type="molecule type" value="Genomic_DNA"/>
</dbReference>
<feature type="domain" description="C2H2-type" evidence="6">
    <location>
        <begin position="374"/>
        <end position="395"/>
    </location>
</feature>
<dbReference type="PANTHER" id="PTHR19818:SF162">
    <property type="entry name" value="GASTRULA ZINC FINGER PROTEIN XLCGF57.1-RELATED"/>
    <property type="match status" value="1"/>
</dbReference>
<evidence type="ECO:0000259" key="6">
    <source>
        <dbReference type="PROSITE" id="PS00028"/>
    </source>
</evidence>
<protein>
    <submittedName>
        <fullName evidence="7">Oidioi.mRNA.OKI2018_I69.XSR.g16789.t1.cds</fullName>
    </submittedName>
</protein>
<keyword evidence="1" id="KW-0479">Metal-binding</keyword>
<dbReference type="InterPro" id="IPR013087">
    <property type="entry name" value="Znf_C2H2_type"/>
</dbReference>
<name>A0ABN7SMC7_OIKDI</name>
<evidence type="ECO:0000256" key="5">
    <source>
        <dbReference type="SAM" id="MobiDB-lite"/>
    </source>
</evidence>
<keyword evidence="4" id="KW-0862">Zinc</keyword>
<evidence type="ECO:0000256" key="1">
    <source>
        <dbReference type="ARBA" id="ARBA00022723"/>
    </source>
</evidence>
<evidence type="ECO:0000313" key="7">
    <source>
        <dbReference type="EMBL" id="CAG5099987.1"/>
    </source>
</evidence>
<dbReference type="PANTHER" id="PTHR19818">
    <property type="entry name" value="ZINC FINGER PROTEIN ZIC AND GLI"/>
    <property type="match status" value="1"/>
</dbReference>
<evidence type="ECO:0000256" key="3">
    <source>
        <dbReference type="ARBA" id="ARBA00022771"/>
    </source>
</evidence>
<dbReference type="InterPro" id="IPR036236">
    <property type="entry name" value="Znf_C2H2_sf"/>
</dbReference>
<keyword evidence="2" id="KW-0677">Repeat</keyword>
<feature type="domain" description="C2H2-type" evidence="6">
    <location>
        <begin position="257"/>
        <end position="280"/>
    </location>
</feature>
<dbReference type="InterPro" id="IPR050329">
    <property type="entry name" value="GLI_C2H2-zinc-finger"/>
</dbReference>
<feature type="compositionally biased region" description="Polar residues" evidence="5">
    <location>
        <begin position="570"/>
        <end position="579"/>
    </location>
</feature>
<feature type="compositionally biased region" description="Basic and acidic residues" evidence="5">
    <location>
        <begin position="496"/>
        <end position="517"/>
    </location>
</feature>
<dbReference type="Pfam" id="PF00096">
    <property type="entry name" value="zf-C2H2"/>
    <property type="match status" value="3"/>
</dbReference>
<evidence type="ECO:0000256" key="4">
    <source>
        <dbReference type="ARBA" id="ARBA00022833"/>
    </source>
</evidence>
<accession>A0ABN7SMC7</accession>
<feature type="domain" description="C2H2-type" evidence="6">
    <location>
        <begin position="316"/>
        <end position="336"/>
    </location>
</feature>